<comment type="caution">
    <text evidence="2">The sequence shown here is derived from an EMBL/GenBank/DDBJ whole genome shotgun (WGS) entry which is preliminary data.</text>
</comment>
<gene>
    <name evidence="2" type="ORF">A2649_04050</name>
</gene>
<name>A0A1F8EGV6_9BACT</name>
<feature type="region of interest" description="Disordered" evidence="1">
    <location>
        <begin position="19"/>
        <end position="74"/>
    </location>
</feature>
<proteinExistence type="predicted"/>
<evidence type="ECO:0000313" key="3">
    <source>
        <dbReference type="Proteomes" id="UP000176893"/>
    </source>
</evidence>
<dbReference type="STRING" id="1802661.A2649_04050"/>
<accession>A0A1F8EGV6</accession>
<organism evidence="2 3">
    <name type="scientific">Candidatus Yanofskybacteria bacterium RIFCSPHIGHO2_01_FULL_41_26</name>
    <dbReference type="NCBI Taxonomy" id="1802661"/>
    <lineage>
        <taxon>Bacteria</taxon>
        <taxon>Candidatus Yanofskyibacteriota</taxon>
    </lineage>
</organism>
<dbReference type="EMBL" id="MGJB01000001">
    <property type="protein sequence ID" value="OGM99285.1"/>
    <property type="molecule type" value="Genomic_DNA"/>
</dbReference>
<dbReference type="Proteomes" id="UP000176893">
    <property type="component" value="Unassembled WGS sequence"/>
</dbReference>
<protein>
    <submittedName>
        <fullName evidence="2">Uncharacterized protein</fullName>
    </submittedName>
</protein>
<sequence length="134" mass="15042">MSEAGVTIEQEIAQLEKQLQEKKANLEQQPEQKESPPDKEILREVVGEKIQQNAPAYIPKPAPQTQTDDTGSIPAELKDKIQELVNLVFQNSLDQGIKQAIKSDNPALIDAFHDVLVDQLYDALLERKKLESVK</sequence>
<evidence type="ECO:0000313" key="2">
    <source>
        <dbReference type="EMBL" id="OGM99285.1"/>
    </source>
</evidence>
<reference evidence="2 3" key="1">
    <citation type="journal article" date="2016" name="Nat. Commun.">
        <title>Thousands of microbial genomes shed light on interconnected biogeochemical processes in an aquifer system.</title>
        <authorList>
            <person name="Anantharaman K."/>
            <person name="Brown C.T."/>
            <person name="Hug L.A."/>
            <person name="Sharon I."/>
            <person name="Castelle C.J."/>
            <person name="Probst A.J."/>
            <person name="Thomas B.C."/>
            <person name="Singh A."/>
            <person name="Wilkins M.J."/>
            <person name="Karaoz U."/>
            <person name="Brodie E.L."/>
            <person name="Williams K.H."/>
            <person name="Hubbard S.S."/>
            <person name="Banfield J.F."/>
        </authorList>
    </citation>
    <scope>NUCLEOTIDE SEQUENCE [LARGE SCALE GENOMIC DNA]</scope>
</reference>
<evidence type="ECO:0000256" key="1">
    <source>
        <dbReference type="SAM" id="MobiDB-lite"/>
    </source>
</evidence>
<feature type="compositionally biased region" description="Basic and acidic residues" evidence="1">
    <location>
        <begin position="19"/>
        <end position="47"/>
    </location>
</feature>
<dbReference type="AlphaFoldDB" id="A0A1F8EGV6"/>